<dbReference type="InterPro" id="IPR013767">
    <property type="entry name" value="PAS_fold"/>
</dbReference>
<evidence type="ECO:0000313" key="3">
    <source>
        <dbReference type="EMBL" id="KAG0008315.1"/>
    </source>
</evidence>
<feature type="non-terminal residue" evidence="3">
    <location>
        <position position="119"/>
    </location>
</feature>
<sequence>MIPSNQFYPNSDITPARSLDSWISSLFTSCQDAIIACDLNGDICAWNNAAHRIFAISPKQSLGKNLNRLFLNSFTTASVSAPGTAADDPTLQSSFATAGPPTAASIPSDSELYPSTPEK</sequence>
<comment type="caution">
    <text evidence="3">The sequence shown here is derived from an EMBL/GenBank/DDBJ whole genome shotgun (WGS) entry which is preliminary data.</text>
</comment>
<dbReference type="EMBL" id="JAAAID010001960">
    <property type="protein sequence ID" value="KAG0008315.1"/>
    <property type="molecule type" value="Genomic_DNA"/>
</dbReference>
<dbReference type="NCBIfam" id="TIGR00229">
    <property type="entry name" value="sensory_box"/>
    <property type="match status" value="1"/>
</dbReference>
<evidence type="ECO:0000256" key="1">
    <source>
        <dbReference type="SAM" id="MobiDB-lite"/>
    </source>
</evidence>
<dbReference type="SUPFAM" id="SSF55785">
    <property type="entry name" value="PYP-like sensor domain (PAS domain)"/>
    <property type="match status" value="1"/>
</dbReference>
<feature type="region of interest" description="Disordered" evidence="1">
    <location>
        <begin position="81"/>
        <end position="119"/>
    </location>
</feature>
<evidence type="ECO:0000259" key="2">
    <source>
        <dbReference type="PROSITE" id="PS50112"/>
    </source>
</evidence>
<dbReference type="CDD" id="cd00130">
    <property type="entry name" value="PAS"/>
    <property type="match status" value="1"/>
</dbReference>
<proteinExistence type="predicted"/>
<dbReference type="PROSITE" id="PS50112">
    <property type="entry name" value="PAS"/>
    <property type="match status" value="1"/>
</dbReference>
<organism evidence="3 4">
    <name type="scientific">Entomortierella chlamydospora</name>
    <dbReference type="NCBI Taxonomy" id="101097"/>
    <lineage>
        <taxon>Eukaryota</taxon>
        <taxon>Fungi</taxon>
        <taxon>Fungi incertae sedis</taxon>
        <taxon>Mucoromycota</taxon>
        <taxon>Mortierellomycotina</taxon>
        <taxon>Mortierellomycetes</taxon>
        <taxon>Mortierellales</taxon>
        <taxon>Mortierellaceae</taxon>
        <taxon>Entomortierella</taxon>
    </lineage>
</organism>
<reference evidence="3" key="1">
    <citation type="journal article" date="2020" name="Fungal Divers.">
        <title>Resolving the Mortierellaceae phylogeny through synthesis of multi-gene phylogenetics and phylogenomics.</title>
        <authorList>
            <person name="Vandepol N."/>
            <person name="Liber J."/>
            <person name="Desiro A."/>
            <person name="Na H."/>
            <person name="Kennedy M."/>
            <person name="Barry K."/>
            <person name="Grigoriev I.V."/>
            <person name="Miller A.N."/>
            <person name="O'Donnell K."/>
            <person name="Stajich J.E."/>
            <person name="Bonito G."/>
        </authorList>
    </citation>
    <scope>NUCLEOTIDE SEQUENCE</scope>
    <source>
        <strain evidence="3">NRRL 2769</strain>
    </source>
</reference>
<protein>
    <recommendedName>
        <fullName evidence="2">PAS domain-containing protein</fullName>
    </recommendedName>
</protein>
<name>A0A9P6SWD8_9FUNG</name>
<dbReference type="InterPro" id="IPR000014">
    <property type="entry name" value="PAS"/>
</dbReference>
<accession>A0A9P6SWD8</accession>
<dbReference type="SMART" id="SM00091">
    <property type="entry name" value="PAS"/>
    <property type="match status" value="1"/>
</dbReference>
<dbReference type="Pfam" id="PF00989">
    <property type="entry name" value="PAS"/>
    <property type="match status" value="1"/>
</dbReference>
<keyword evidence="4" id="KW-1185">Reference proteome</keyword>
<gene>
    <name evidence="3" type="ORF">BGZ80_003593</name>
</gene>
<dbReference type="InterPro" id="IPR035965">
    <property type="entry name" value="PAS-like_dom_sf"/>
</dbReference>
<feature type="domain" description="PAS" evidence="2">
    <location>
        <begin position="19"/>
        <end position="66"/>
    </location>
</feature>
<evidence type="ECO:0000313" key="4">
    <source>
        <dbReference type="Proteomes" id="UP000703661"/>
    </source>
</evidence>
<dbReference type="AlphaFoldDB" id="A0A9P6SWD8"/>
<dbReference type="GO" id="GO:0006355">
    <property type="term" value="P:regulation of DNA-templated transcription"/>
    <property type="evidence" value="ECO:0007669"/>
    <property type="project" value="InterPro"/>
</dbReference>
<dbReference type="Gene3D" id="3.30.450.20">
    <property type="entry name" value="PAS domain"/>
    <property type="match status" value="1"/>
</dbReference>
<dbReference type="Proteomes" id="UP000703661">
    <property type="component" value="Unassembled WGS sequence"/>
</dbReference>